<organism evidence="2 3">
    <name type="scientific">Zosterops borbonicus</name>
    <dbReference type="NCBI Taxonomy" id="364589"/>
    <lineage>
        <taxon>Eukaryota</taxon>
        <taxon>Metazoa</taxon>
        <taxon>Chordata</taxon>
        <taxon>Craniata</taxon>
        <taxon>Vertebrata</taxon>
        <taxon>Euteleostomi</taxon>
        <taxon>Archelosauria</taxon>
        <taxon>Archosauria</taxon>
        <taxon>Dinosauria</taxon>
        <taxon>Saurischia</taxon>
        <taxon>Theropoda</taxon>
        <taxon>Coelurosauria</taxon>
        <taxon>Aves</taxon>
        <taxon>Neognathae</taxon>
        <taxon>Neoaves</taxon>
        <taxon>Telluraves</taxon>
        <taxon>Australaves</taxon>
        <taxon>Passeriformes</taxon>
        <taxon>Sylvioidea</taxon>
        <taxon>Zosteropidae</taxon>
        <taxon>Zosterops</taxon>
    </lineage>
</organism>
<dbReference type="Proteomes" id="UP000796761">
    <property type="component" value="Unassembled WGS sequence"/>
</dbReference>
<accession>A0A8K1D622</accession>
<evidence type="ECO:0000313" key="3">
    <source>
        <dbReference type="Proteomes" id="UP000796761"/>
    </source>
</evidence>
<sequence length="203" mass="22604">MHIATLPRHPELALEKNCPSKTSKIVALENQKKAAEASAKFEERVKDEIITYKDFFIYYTLLGFDTRSQEAHNGKTHRCLRAAYGDHGFGTKGGPLPLCKQDDEIPALASQQTPAAKGPSSGDTAQQQWQAWDTRQGVEEKMGTTSRAQEEEQQEGKAQNPKGEEQTVRRRQPMSMEDSFWGKREANASLLRTAEPGKATGAR</sequence>
<feature type="region of interest" description="Disordered" evidence="1">
    <location>
        <begin position="109"/>
        <end position="203"/>
    </location>
</feature>
<dbReference type="EMBL" id="SWJQ01002430">
    <property type="protein sequence ID" value="TRZ06510.1"/>
    <property type="molecule type" value="Genomic_DNA"/>
</dbReference>
<feature type="compositionally biased region" description="Polar residues" evidence="1">
    <location>
        <begin position="121"/>
        <end position="133"/>
    </location>
</feature>
<evidence type="ECO:0000313" key="2">
    <source>
        <dbReference type="EMBL" id="TRZ06510.1"/>
    </source>
</evidence>
<keyword evidence="3" id="KW-1185">Reference proteome</keyword>
<protein>
    <submittedName>
        <fullName evidence="2">Uncharacterized protein</fullName>
    </submittedName>
</protein>
<dbReference type="AlphaFoldDB" id="A0A8K1D622"/>
<name>A0A8K1D622_9PASS</name>
<evidence type="ECO:0000256" key="1">
    <source>
        <dbReference type="SAM" id="MobiDB-lite"/>
    </source>
</evidence>
<reference evidence="2" key="1">
    <citation type="submission" date="2019-04" db="EMBL/GenBank/DDBJ databases">
        <title>Genome assembly of Zosterops borbonicus 15179.</title>
        <authorList>
            <person name="Leroy T."/>
            <person name="Anselmetti Y."/>
            <person name="Tilak M.-K."/>
            <person name="Nabholz B."/>
        </authorList>
    </citation>
    <scope>NUCLEOTIDE SEQUENCE</scope>
    <source>
        <strain evidence="2">HGM_15179</strain>
        <tissue evidence="2">Muscle</tissue>
    </source>
</reference>
<proteinExistence type="predicted"/>
<gene>
    <name evidence="2" type="ORF">HGM15179_020596</name>
</gene>
<comment type="caution">
    <text evidence="2">The sequence shown here is derived from an EMBL/GenBank/DDBJ whole genome shotgun (WGS) entry which is preliminary data.</text>
</comment>